<evidence type="ECO:0000259" key="8">
    <source>
        <dbReference type="Pfam" id="PF00408"/>
    </source>
</evidence>
<dbReference type="RefSeq" id="WP_090589738.1">
    <property type="nucleotide sequence ID" value="NZ_FNCS01000001.1"/>
</dbReference>
<organism evidence="12 13">
    <name type="scientific">Pelagibacterium luteolum</name>
    <dbReference type="NCBI Taxonomy" id="440168"/>
    <lineage>
        <taxon>Bacteria</taxon>
        <taxon>Pseudomonadati</taxon>
        <taxon>Pseudomonadota</taxon>
        <taxon>Alphaproteobacteria</taxon>
        <taxon>Hyphomicrobiales</taxon>
        <taxon>Devosiaceae</taxon>
        <taxon>Pelagibacterium</taxon>
    </lineage>
</organism>
<dbReference type="Pfam" id="PF02880">
    <property type="entry name" value="PGM_PMM_III"/>
    <property type="match status" value="1"/>
</dbReference>
<keyword evidence="3" id="KW-0597">Phosphoprotein</keyword>
<dbReference type="Pfam" id="PF00408">
    <property type="entry name" value="PGM_PMM_IV"/>
    <property type="match status" value="1"/>
</dbReference>
<evidence type="ECO:0000256" key="5">
    <source>
        <dbReference type="ARBA" id="ARBA00022842"/>
    </source>
</evidence>
<dbReference type="AlphaFoldDB" id="A0A1G7RWX0"/>
<dbReference type="PANTHER" id="PTHR42946">
    <property type="entry name" value="PHOSPHOHEXOSE MUTASE"/>
    <property type="match status" value="1"/>
</dbReference>
<dbReference type="GO" id="GO:0005975">
    <property type="term" value="P:carbohydrate metabolic process"/>
    <property type="evidence" value="ECO:0007669"/>
    <property type="project" value="InterPro"/>
</dbReference>
<dbReference type="GO" id="GO:0000287">
    <property type="term" value="F:magnesium ion binding"/>
    <property type="evidence" value="ECO:0007669"/>
    <property type="project" value="InterPro"/>
</dbReference>
<keyword evidence="4 7" id="KW-0479">Metal-binding</keyword>
<dbReference type="STRING" id="440168.SAMN04487974_101148"/>
<evidence type="ECO:0000313" key="12">
    <source>
        <dbReference type="EMBL" id="SDG14729.1"/>
    </source>
</evidence>
<dbReference type="OrthoDB" id="9803322at2"/>
<feature type="domain" description="Alpha-D-phosphohexomutase alpha/beta/alpha" evidence="9">
    <location>
        <begin position="6"/>
        <end position="131"/>
    </location>
</feature>
<sequence length="473" mass="50032">MVEKPAFGTSGLRGPADGFDAAIVGAYVTAFLATSCQTAREKTLAIAWDRRASSPAIAARVAAAAQGAGWQTISCGEIPTPALAHFSLGLAIPAIMVTGSHIPARYNGLKFYRPEGELRKADEAPIRDLAEARLIDDWSGAEPHEPVIDDRARKNYRERFLSAFAPDALAGLTLGVFTHSAVGRDDLVAILKALGARCEAFGASDDFVAVDTEAVGAEHLEVMRQALRAHGCDAVVSTDGDGDRPLLLSEYGAQVNGDIIGALAARALGAKTIVTPLTSTSAIEASGWFQTVIRTRIGSPYVIEAMETATGSGIVGFEANGGFLTQTTLTRDGRAISALPTRDALLPIIAVLADAKSRQEPISALVAHLPPRAMRADRLKDVPQVAGQSLVARLAEDEDLRRRLDPALATPAAIDRTDGTRLTLSDGRIVHVRQSGNAPELRCYVEADTNESARETLAAMIARLETLLETLDG</sequence>
<dbReference type="InterPro" id="IPR016066">
    <property type="entry name" value="A-D-PHexomutase_CS"/>
</dbReference>
<accession>A0A1G7RWX0</accession>
<keyword evidence="5 7" id="KW-0460">Magnesium</keyword>
<feature type="domain" description="Alpha-D-phosphohexomutase alpha/beta/alpha" evidence="10">
    <location>
        <begin position="155"/>
        <end position="252"/>
    </location>
</feature>
<evidence type="ECO:0000313" key="13">
    <source>
        <dbReference type="Proteomes" id="UP000199495"/>
    </source>
</evidence>
<dbReference type="Proteomes" id="UP000199495">
    <property type="component" value="Unassembled WGS sequence"/>
</dbReference>
<dbReference type="Gene3D" id="3.30.310.50">
    <property type="entry name" value="Alpha-D-phosphohexomutase, C-terminal domain"/>
    <property type="match status" value="1"/>
</dbReference>
<evidence type="ECO:0000256" key="4">
    <source>
        <dbReference type="ARBA" id="ARBA00022723"/>
    </source>
</evidence>
<feature type="domain" description="Alpha-D-phosphohexomutase alpha/beta/alpha" evidence="11">
    <location>
        <begin position="256"/>
        <end position="371"/>
    </location>
</feature>
<dbReference type="EMBL" id="FNCS01000001">
    <property type="protein sequence ID" value="SDG14729.1"/>
    <property type="molecule type" value="Genomic_DNA"/>
</dbReference>
<dbReference type="InterPro" id="IPR005844">
    <property type="entry name" value="A-D-PHexomutase_a/b/a-I"/>
</dbReference>
<reference evidence="12 13" key="1">
    <citation type="submission" date="2016-10" db="EMBL/GenBank/DDBJ databases">
        <authorList>
            <person name="de Groot N.N."/>
        </authorList>
    </citation>
    <scope>NUCLEOTIDE SEQUENCE [LARGE SCALE GENOMIC DNA]</scope>
    <source>
        <strain evidence="12 13">CGMCC 1.10267</strain>
    </source>
</reference>
<evidence type="ECO:0000259" key="11">
    <source>
        <dbReference type="Pfam" id="PF02880"/>
    </source>
</evidence>
<dbReference type="InterPro" id="IPR036900">
    <property type="entry name" value="A-D-PHexomutase_C_sf"/>
</dbReference>
<feature type="domain" description="Alpha-D-phosphohexomutase C-terminal" evidence="8">
    <location>
        <begin position="406"/>
        <end position="462"/>
    </location>
</feature>
<dbReference type="InterPro" id="IPR005846">
    <property type="entry name" value="A-D-PHexomutase_a/b/a-III"/>
</dbReference>
<dbReference type="Pfam" id="PF02879">
    <property type="entry name" value="PGM_PMM_II"/>
    <property type="match status" value="1"/>
</dbReference>
<dbReference type="InterPro" id="IPR005845">
    <property type="entry name" value="A-D-PHexomutase_a/b/a-II"/>
</dbReference>
<comment type="similarity">
    <text evidence="2 7">Belongs to the phosphohexose mutase family.</text>
</comment>
<dbReference type="Pfam" id="PF02878">
    <property type="entry name" value="PGM_PMM_I"/>
    <property type="match status" value="1"/>
</dbReference>
<evidence type="ECO:0000256" key="6">
    <source>
        <dbReference type="ARBA" id="ARBA00023235"/>
    </source>
</evidence>
<dbReference type="SUPFAM" id="SSF53738">
    <property type="entry name" value="Phosphoglucomutase, first 3 domains"/>
    <property type="match status" value="3"/>
</dbReference>
<dbReference type="GO" id="GO:0004615">
    <property type="term" value="F:phosphomannomutase activity"/>
    <property type="evidence" value="ECO:0007669"/>
    <property type="project" value="TreeGrafter"/>
</dbReference>
<proteinExistence type="inferred from homology"/>
<evidence type="ECO:0000256" key="1">
    <source>
        <dbReference type="ARBA" id="ARBA00001946"/>
    </source>
</evidence>
<evidence type="ECO:0000259" key="9">
    <source>
        <dbReference type="Pfam" id="PF02878"/>
    </source>
</evidence>
<keyword evidence="13" id="KW-1185">Reference proteome</keyword>
<name>A0A1G7RWX0_9HYPH</name>
<dbReference type="SUPFAM" id="SSF55957">
    <property type="entry name" value="Phosphoglucomutase, C-terminal domain"/>
    <property type="match status" value="1"/>
</dbReference>
<dbReference type="InterPro" id="IPR016055">
    <property type="entry name" value="A-D-PHexomutase_a/b/a-I/II/III"/>
</dbReference>
<dbReference type="InterPro" id="IPR005843">
    <property type="entry name" value="A-D-PHexomutase_C"/>
</dbReference>
<keyword evidence="6" id="KW-0413">Isomerase</keyword>
<comment type="cofactor">
    <cofactor evidence="1">
        <name>Mg(2+)</name>
        <dbReference type="ChEBI" id="CHEBI:18420"/>
    </cofactor>
</comment>
<dbReference type="PROSITE" id="PS00710">
    <property type="entry name" value="PGM_PMM"/>
    <property type="match status" value="1"/>
</dbReference>
<evidence type="ECO:0000256" key="3">
    <source>
        <dbReference type="ARBA" id="ARBA00022553"/>
    </source>
</evidence>
<evidence type="ECO:0000259" key="10">
    <source>
        <dbReference type="Pfam" id="PF02879"/>
    </source>
</evidence>
<dbReference type="InterPro" id="IPR050060">
    <property type="entry name" value="Phosphoglucosamine_mutase"/>
</dbReference>
<dbReference type="PANTHER" id="PTHR42946:SF1">
    <property type="entry name" value="PHOSPHOGLUCOMUTASE (ALPHA-D-GLUCOSE-1,6-BISPHOSPHATE-DEPENDENT)"/>
    <property type="match status" value="1"/>
</dbReference>
<evidence type="ECO:0000256" key="2">
    <source>
        <dbReference type="ARBA" id="ARBA00010231"/>
    </source>
</evidence>
<evidence type="ECO:0000256" key="7">
    <source>
        <dbReference type="RuleBase" id="RU004326"/>
    </source>
</evidence>
<dbReference type="Gene3D" id="3.40.120.10">
    <property type="entry name" value="Alpha-D-Glucose-1,6-Bisphosphate, subunit A, domain 3"/>
    <property type="match status" value="3"/>
</dbReference>
<protein>
    <submittedName>
        <fullName evidence="12">Phosphomannomutase</fullName>
    </submittedName>
</protein>
<gene>
    <name evidence="12" type="ORF">SAMN04487974_101148</name>
</gene>